<feature type="compositionally biased region" description="Pro residues" evidence="1">
    <location>
        <begin position="244"/>
        <end position="255"/>
    </location>
</feature>
<gene>
    <name evidence="2" type="ORF">IWZ03DRAFT_171463</name>
</gene>
<feature type="compositionally biased region" description="Low complexity" evidence="1">
    <location>
        <begin position="151"/>
        <end position="161"/>
    </location>
</feature>
<feature type="compositionally biased region" description="Basic and acidic residues" evidence="1">
    <location>
        <begin position="102"/>
        <end position="114"/>
    </location>
</feature>
<feature type="compositionally biased region" description="Low complexity" evidence="1">
    <location>
        <begin position="263"/>
        <end position="286"/>
    </location>
</feature>
<feature type="compositionally biased region" description="Low complexity" evidence="1">
    <location>
        <begin position="363"/>
        <end position="381"/>
    </location>
</feature>
<dbReference type="Proteomes" id="UP001363622">
    <property type="component" value="Unassembled WGS sequence"/>
</dbReference>
<feature type="compositionally biased region" description="Low complexity" evidence="1">
    <location>
        <begin position="411"/>
        <end position="420"/>
    </location>
</feature>
<evidence type="ECO:0000313" key="2">
    <source>
        <dbReference type="EMBL" id="KAK7517420.1"/>
    </source>
</evidence>
<name>A0ABR1KM58_9PEZI</name>
<evidence type="ECO:0000256" key="1">
    <source>
        <dbReference type="SAM" id="MobiDB-lite"/>
    </source>
</evidence>
<dbReference type="EMBL" id="JBBPHU010000005">
    <property type="protein sequence ID" value="KAK7517420.1"/>
    <property type="molecule type" value="Genomic_DNA"/>
</dbReference>
<accession>A0ABR1KM58</accession>
<keyword evidence="3" id="KW-1185">Reference proteome</keyword>
<proteinExistence type="predicted"/>
<feature type="compositionally biased region" description="Low complexity" evidence="1">
    <location>
        <begin position="295"/>
        <end position="309"/>
    </location>
</feature>
<protein>
    <submittedName>
        <fullName evidence="2">Uncharacterized protein</fullName>
    </submittedName>
</protein>
<reference evidence="2 3" key="1">
    <citation type="submission" date="2024-04" db="EMBL/GenBank/DDBJ databases">
        <title>Phyllosticta paracitricarpa is synonymous to the EU quarantine fungus P. citricarpa based on phylogenomic analyses.</title>
        <authorList>
            <consortium name="Lawrence Berkeley National Laboratory"/>
            <person name="Van Ingen-Buijs V.A."/>
            <person name="Van Westerhoven A.C."/>
            <person name="Haridas S."/>
            <person name="Skiadas P."/>
            <person name="Martin F."/>
            <person name="Groenewald J.Z."/>
            <person name="Crous P.W."/>
            <person name="Seidl M.F."/>
        </authorList>
    </citation>
    <scope>NUCLEOTIDE SEQUENCE [LARGE SCALE GENOMIC DNA]</scope>
    <source>
        <strain evidence="2 3">CBS 123371</strain>
    </source>
</reference>
<comment type="caution">
    <text evidence="2">The sequence shown here is derived from an EMBL/GenBank/DDBJ whole genome shotgun (WGS) entry which is preliminary data.</text>
</comment>
<feature type="region of interest" description="Disordered" evidence="1">
    <location>
        <begin position="1"/>
        <end position="321"/>
    </location>
</feature>
<sequence>MDKFTSIAKGGWHPNKDSRTCSSSDQPKGLRDRAKGLMGKSSDPYEASRNHQSRPLSSLRDPASFAPPPKHYAAGGSGSTNAVVPVRSGLGAPLSQTEIEASQERQRQIEAAQREEEEAARPPPGPYRVDTTGLSTSHLPPPPVRRPGSETSTPVNSSTPPTSRPALPPPAPSGAKPRLPPRLPPRQNSHPDLYAPAPPPTYQESVNTPPPNPESGILNSGAISRLGKAGVSVPGFNIGRTASPPVPARASPPPRQDQNAPASSSGQLSGLQSRFSSMRLGSSSSSENTPTQGTSFAQKQAAFKTAQSFHKNPSSVSFNDMRGAASTANNFRQRHGDQVAAGMQTANGFNQKYGVLDKVNGNTPPASTSTPPASTSTPPATGALGKKPPPPPPPPKRKDLGGSGGPPPLPLASKPRPGQP</sequence>
<organism evidence="2 3">
    <name type="scientific">Phyllosticta citriasiana</name>
    <dbReference type="NCBI Taxonomy" id="595635"/>
    <lineage>
        <taxon>Eukaryota</taxon>
        <taxon>Fungi</taxon>
        <taxon>Dikarya</taxon>
        <taxon>Ascomycota</taxon>
        <taxon>Pezizomycotina</taxon>
        <taxon>Dothideomycetes</taxon>
        <taxon>Dothideomycetes incertae sedis</taxon>
        <taxon>Botryosphaeriales</taxon>
        <taxon>Phyllostictaceae</taxon>
        <taxon>Phyllosticta</taxon>
    </lineage>
</organism>
<feature type="compositionally biased region" description="Pro residues" evidence="1">
    <location>
        <begin position="162"/>
        <end position="184"/>
    </location>
</feature>
<feature type="region of interest" description="Disordered" evidence="1">
    <location>
        <begin position="352"/>
        <end position="420"/>
    </location>
</feature>
<evidence type="ECO:0000313" key="3">
    <source>
        <dbReference type="Proteomes" id="UP001363622"/>
    </source>
</evidence>